<dbReference type="PATRIC" id="fig|718251.5.peg.1447"/>
<reference evidence="2" key="1">
    <citation type="submission" date="2010-08" db="EMBL/GenBank/DDBJ databases">
        <title>Genome comparisons of Edwardsiella bacteria analysed using deep sequencing technology.</title>
        <authorList>
            <person name="van Soest J.J."/>
            <person name="Henkel C.V."/>
            <person name="Jansen H.J."/>
            <person name="van den Hondel C.A.M.J.J."/>
            <person name="Bloemberg G.V."/>
            <person name="Meijer A.H."/>
            <person name="Spaink H.P."/>
        </authorList>
    </citation>
    <scope>NUCLEOTIDE SEQUENCE [LARGE SCALE GENOMIC DNA]</scope>
    <source>
        <strain evidence="2">FL6-60</strain>
    </source>
</reference>
<reference evidence="1 2" key="2">
    <citation type="journal article" date="2011" name="BMC Immunol.">
        <title>Comparison of static immersion and intravenous injection systems for exposure of zebrafish embryos to the natural pathogen Edwardsiella tarda.</title>
        <authorList>
            <person name="van Soest J.J."/>
            <person name="Stockhammer O.W."/>
            <person name="Ordas A."/>
            <person name="Bloemberg G.V."/>
            <person name="Spaink H.P."/>
            <person name="Meijer A.H."/>
        </authorList>
    </citation>
    <scope>NUCLEOTIDE SEQUENCE [LARGE SCALE GENOMIC DNA]</scope>
    <source>
        <strain evidence="1 2">FL6-60</strain>
    </source>
</reference>
<organism evidence="1 2">
    <name type="scientific">Edwardsiella tarda (strain FL6-60)</name>
    <dbReference type="NCBI Taxonomy" id="718251"/>
    <lineage>
        <taxon>Bacteria</taxon>
        <taxon>Pseudomonadati</taxon>
        <taxon>Pseudomonadota</taxon>
        <taxon>Gammaproteobacteria</taxon>
        <taxon>Enterobacterales</taxon>
        <taxon>Hafniaceae</taxon>
        <taxon>Edwardsiella</taxon>
    </lineage>
</organism>
<dbReference type="Proteomes" id="UP000002230">
    <property type="component" value="Chromosome"/>
</dbReference>
<dbReference type="KEGG" id="etd:ETAF_1399"/>
<protein>
    <submittedName>
        <fullName evidence="1">Uncharacterized protein</fullName>
    </submittedName>
</protein>
<sequence length="41" mass="4726">MLHNIKMMVIARNVIEMTAPIYHSTVEFLLFAVDMRSIVCS</sequence>
<gene>
    <name evidence="1" type="ordered locus">ETAF_1399</name>
</gene>
<evidence type="ECO:0000313" key="2">
    <source>
        <dbReference type="Proteomes" id="UP000002230"/>
    </source>
</evidence>
<dbReference type="HOGENOM" id="CLU_3327318_0_0_6"/>
<evidence type="ECO:0000313" key="1">
    <source>
        <dbReference type="EMBL" id="ADM41511.1"/>
    </source>
</evidence>
<proteinExistence type="predicted"/>
<dbReference type="AlphaFoldDB" id="A0A0H3DQ74"/>
<dbReference type="EMBL" id="CP002154">
    <property type="protein sequence ID" value="ADM41511.1"/>
    <property type="molecule type" value="Genomic_DNA"/>
</dbReference>
<accession>A0A0H3DQ74</accession>
<keyword evidence="2" id="KW-1185">Reference proteome</keyword>
<name>A0A0H3DQ74_EDWTF</name>